<dbReference type="EMBL" id="CAJSTJ010000151">
    <property type="protein sequence ID" value="CAG7562726.1"/>
    <property type="molecule type" value="Genomic_DNA"/>
</dbReference>
<protein>
    <submittedName>
        <fullName evidence="2">Uncharacterized protein</fullName>
    </submittedName>
</protein>
<reference evidence="2" key="1">
    <citation type="submission" date="2021-05" db="EMBL/GenBank/DDBJ databases">
        <authorList>
            <person name="Khan N."/>
        </authorList>
    </citation>
    <scope>NUCLEOTIDE SEQUENCE</scope>
</reference>
<evidence type="ECO:0000313" key="2">
    <source>
        <dbReference type="EMBL" id="CAG7562726.1"/>
    </source>
</evidence>
<feature type="region of interest" description="Disordered" evidence="1">
    <location>
        <begin position="1"/>
        <end position="31"/>
    </location>
</feature>
<name>A0A8J2IV78_FUSEQ</name>
<dbReference type="AlphaFoldDB" id="A0A8J2IV78"/>
<evidence type="ECO:0000256" key="1">
    <source>
        <dbReference type="SAM" id="MobiDB-lite"/>
    </source>
</evidence>
<gene>
    <name evidence="2" type="ORF">FEQUK3_LOCUS8394</name>
</gene>
<proteinExistence type="predicted"/>
<sequence>MQPLPPTNKRPTHKAIPKHHEYHPSQAHRNKVPISRESIVDEKRTECNIPNAVQTCKSRREFTTLWLCRDWKFDEFEHAFGFGYSQEAEEAWDDGKGY</sequence>
<accession>A0A8J2IV78</accession>
<organism evidence="2 3">
    <name type="scientific">Fusarium equiseti</name>
    <name type="common">Fusarium scirpi</name>
    <dbReference type="NCBI Taxonomy" id="61235"/>
    <lineage>
        <taxon>Eukaryota</taxon>
        <taxon>Fungi</taxon>
        <taxon>Dikarya</taxon>
        <taxon>Ascomycota</taxon>
        <taxon>Pezizomycotina</taxon>
        <taxon>Sordariomycetes</taxon>
        <taxon>Hypocreomycetidae</taxon>
        <taxon>Hypocreales</taxon>
        <taxon>Nectriaceae</taxon>
        <taxon>Fusarium</taxon>
        <taxon>Fusarium incarnatum-equiseti species complex</taxon>
    </lineage>
</organism>
<comment type="caution">
    <text evidence="2">The sequence shown here is derived from an EMBL/GenBank/DDBJ whole genome shotgun (WGS) entry which is preliminary data.</text>
</comment>
<evidence type="ECO:0000313" key="3">
    <source>
        <dbReference type="Proteomes" id="UP000693738"/>
    </source>
</evidence>
<dbReference type="Proteomes" id="UP000693738">
    <property type="component" value="Unassembled WGS sequence"/>
</dbReference>